<accession>A0A484IAR0</accession>
<dbReference type="EMBL" id="LR216287">
    <property type="protein sequence ID" value="VFJ12767.1"/>
    <property type="molecule type" value="Genomic_DNA"/>
</dbReference>
<sequence>MNYPIRNIIFERIKQLGGVTTDRDLVNSLSKDNINVPDDELNKVLLDLEIYGLIQVTWVTKDKKRIELFN</sequence>
<reference evidence="1 2" key="1">
    <citation type="submission" date="2019-02" db="EMBL/GenBank/DDBJ databases">
        <authorList>
            <person name="Lehtovirta-Morley E L."/>
        </authorList>
    </citation>
    <scope>NUCLEOTIDE SEQUENCE [LARGE SCALE GENOMIC DNA]</scope>
    <source>
        <strain evidence="1">NFRAN1</strain>
    </source>
</reference>
<name>A0A484IAR0_9ARCH</name>
<protein>
    <submittedName>
        <fullName evidence="1">Uncharacterized protein</fullName>
    </submittedName>
</protein>
<dbReference type="AlphaFoldDB" id="A0A484IAR0"/>
<dbReference type="GeneID" id="39419982"/>
<gene>
    <name evidence="1" type="ORF">NFRAN_0446</name>
</gene>
<dbReference type="OrthoDB" id="6229at2157"/>
<proteinExistence type="predicted"/>
<keyword evidence="2" id="KW-1185">Reference proteome</keyword>
<dbReference type="KEGG" id="nfn:NFRAN_0446"/>
<organism evidence="1 2">
    <name type="scientific">Candidatus Nitrosocosmicus franklandianus</name>
    <dbReference type="NCBI Taxonomy" id="1798806"/>
    <lineage>
        <taxon>Archaea</taxon>
        <taxon>Nitrososphaerota</taxon>
        <taxon>Nitrososphaeria</taxon>
        <taxon>Nitrososphaerales</taxon>
        <taxon>Nitrososphaeraceae</taxon>
        <taxon>Candidatus Nitrosocosmicus</taxon>
    </lineage>
</organism>
<dbReference type="RefSeq" id="WP_134482819.1">
    <property type="nucleotide sequence ID" value="NZ_LR216287.1"/>
</dbReference>
<evidence type="ECO:0000313" key="2">
    <source>
        <dbReference type="Proteomes" id="UP000294299"/>
    </source>
</evidence>
<dbReference type="Proteomes" id="UP000294299">
    <property type="component" value="Chromosome NFRAN"/>
</dbReference>
<evidence type="ECO:0000313" key="1">
    <source>
        <dbReference type="EMBL" id="VFJ12767.1"/>
    </source>
</evidence>